<organism evidence="3 4">
    <name type="scientific">Paragonimus skrjabini miyazakii</name>
    <dbReference type="NCBI Taxonomy" id="59628"/>
    <lineage>
        <taxon>Eukaryota</taxon>
        <taxon>Metazoa</taxon>
        <taxon>Spiralia</taxon>
        <taxon>Lophotrochozoa</taxon>
        <taxon>Platyhelminthes</taxon>
        <taxon>Trematoda</taxon>
        <taxon>Digenea</taxon>
        <taxon>Plagiorchiida</taxon>
        <taxon>Troglotremata</taxon>
        <taxon>Troglotrematidae</taxon>
        <taxon>Paragonimus</taxon>
    </lineage>
</organism>
<dbReference type="PANTHER" id="PTHR21567:SF87">
    <property type="entry name" value="CRESCERIN-LIKE PROTEIN CHE-12"/>
    <property type="match status" value="1"/>
</dbReference>
<dbReference type="InterPro" id="IPR012340">
    <property type="entry name" value="NA-bd_OB-fold"/>
</dbReference>
<evidence type="ECO:0000259" key="2">
    <source>
        <dbReference type="SMART" id="SM01349"/>
    </source>
</evidence>
<evidence type="ECO:0000313" key="4">
    <source>
        <dbReference type="Proteomes" id="UP000822476"/>
    </source>
</evidence>
<evidence type="ECO:0000256" key="1">
    <source>
        <dbReference type="SAM" id="MobiDB-lite"/>
    </source>
</evidence>
<dbReference type="Gene3D" id="1.25.10.10">
    <property type="entry name" value="Leucine-rich Repeat Variant"/>
    <property type="match status" value="2"/>
</dbReference>
<feature type="region of interest" description="Disordered" evidence="1">
    <location>
        <begin position="1441"/>
        <end position="1611"/>
    </location>
</feature>
<feature type="region of interest" description="Disordered" evidence="1">
    <location>
        <begin position="1798"/>
        <end position="1824"/>
    </location>
</feature>
<dbReference type="Pfam" id="PF16100">
    <property type="entry name" value="RMI2"/>
    <property type="match status" value="1"/>
</dbReference>
<dbReference type="GO" id="GO:0005929">
    <property type="term" value="C:cilium"/>
    <property type="evidence" value="ECO:0007669"/>
    <property type="project" value="TreeGrafter"/>
</dbReference>
<feature type="compositionally biased region" description="Basic and acidic residues" evidence="1">
    <location>
        <begin position="1465"/>
        <end position="1474"/>
    </location>
</feature>
<protein>
    <recommendedName>
        <fullName evidence="2">TOG domain-containing protein</fullName>
    </recommendedName>
</protein>
<dbReference type="Proteomes" id="UP000822476">
    <property type="component" value="Unassembled WGS sequence"/>
</dbReference>
<sequence length="2104" mass="228454">MTTFDIHAGIEWTFSVDQTNQTKGNAKLCHCRATNCVFSYFLTVCNSDLESRLFALNKVETALNAILTDSSRLGKPYRRCDCLKSGFEFFLRALIGCIPAENLLLRRTATQCLRLQCRIIMLDSANDIHLTDFVSCLIKYGLSQNVPHNVKLSLCTALPQVFVSDLFERCKPCAQAFDFEPLFRALLSSFVSTSGSKSPFKYAFVSLLKVLGADVFDLIKDSWEKEKLNGIFPTPYLQLAHRWTSGLFLSRKCTDKSSTAVCENDDNGLPEFSEDYSKTGVFYSPMQILNQDDIPYSDISPFLSRKAYNNLFDTIQKSKPTNNGVNCNNLNSYLAVEELRDTLVSYLSSPVGWRTLFNGVPKDSSCDISLRAISPERLLKSKSLITLLKLLDYLMEDANFNVIVCCLDIATMLVEPFVSKTYWRNEPVYCIAEDTEYAVPVCHCLAVHFLDMLRAALGDNKLVVRVAGTKLFHTISRLPRGAMLLVQKFIGPILLHTVELESSFLGKYSEQSSRQSQIASCNRLCQEAVDLLTSILLTLPSSEFDLSIVCELTIVNGLLNRRPSVRVATLDCIAVIAHILGPGNLGPILDAVSQADRRLVNAPIQTSADHSFDNFSSVAHQYEPRGSGDLWEVVQNRLTRRQLPQLDSQCRVVRGFPISNPSAVGLFGPTRAACSIVDREHVSNSKSVTYPGSIILTDLESSNLAPNGNHSMNSTLSGKPSLKGLRRRPSAGLSRTSNRLPWNPQQQTSRNANSPATASSSGVSSTTSPRGVEASAHSGVQHTVMSDEHCMFGSAVTADSSVARSIGSKQGWPPARGRRLSRTCIQSDNAVAPGSQSMPSSGRISPISITPSPISADRTNQGARGSRGIPIPVPSGNRASASRRKPLLAPLQRKSGRSSEQSIPWSLSDPSVLPTALPCKPRQSFVFPFVFLLADVVYRSSSAPVPDCSPPLLPTRATIGRSRQQSGLAIKASTTESNRCTSDGTAMDSSSRKITGRSPRKQDDPSAGFGDNVVAEDDYRDDYENDEDGDVEDDILDDDDEEDEESDDESDSTDTERKKSSRSTSRKCRKASSHWTGGNKQRIGSTNRSVVCRSIDSELSEVSSIRSAASHRRAMRLFEEAERRRRVEDSQTPSAGGDLREPLHVSVTEANCPVPVLAPAVAPALPINRAVIGKVSAKRRGTLTNQFRPTDAQTSLSNNPASDTKPAGSTPNALSESSAGGLSPTPLPAKYNPYTGASFRENPDYAGLVIGRATGNTGISTTSQSVQLSSTPDLHRLGQANQPGERRPLKGQHNINSGLWSNSLNISPQTDSSNPVSVSIAPMAIVAASSASAINVVGRGLFDSPPAAASFPGSKLNTAADSHFRIGRNSPAGTRPSDLYGSEPVDRMTDDLPMQPSVTHFGPGSNEVDASVLQEIVPISSTDDPDTRVSDNFRQRVLQKKTKELQKLRRSANGNSTRSDALNEDDQHSAESPRDITGFVDPAPTNSTWPSTGSDLSGIVKNARLPASSRDITESSNRKNTLPPKHGTHRTNVPDKLSRSQRAGSQTNISSERSSSPSFQRVQSTDCLHRNLHSGSSDDVRHGRSSGDSNTPRSSQTTERPLSKGRSSLNINPGCPTLPFMLQLINSDDWEAKVSGLEGLAQIAMEKSATFSSGSSSSGSVSAGASRQVGSQALNPTEGLNQAVQAVITECRNLRSQVSRQAVQTLSCLFHGLGRTMDPHVDLCVRILLGKTGEAAAAFLRDEVAVAMEELTQAANPSRVLTSLMQHGLGHKNAAVRLQTALQISRIVENLTNQGRLSQSTRANASKFDGSSSSSTQKSHSNSVRITSWGSASNLQQSGSGSSHPVFQGGMMERMVIAMSQFLTDGNQDTRYHGRRLLQCLMQQSDFERAVRKTLTGQTLRVVREAMEQIQTKGVGEPPNVSAGTRRRGYSPAPSVSASRAMDLSTPPLMRKLLIGQLSPSQPDCHPTYDAIRQMWRRPPLRPNERALVWSLVWLQGIVVSHVDEHCFKLDDATGRVHISCLTEGEQEIIARPNVGEYVAVVGKLQVSTALNDKWLVVAKSITYLNRQVTSQVASSGLNVSSLQPDAASELSWPLEVADMTFAF</sequence>
<feature type="region of interest" description="Disordered" evidence="1">
    <location>
        <begin position="1914"/>
        <end position="1941"/>
    </location>
</feature>
<feature type="compositionally biased region" description="Low complexity" evidence="1">
    <location>
        <begin position="754"/>
        <end position="772"/>
    </location>
</feature>
<feature type="compositionally biased region" description="Polar residues" evidence="1">
    <location>
        <begin position="704"/>
        <end position="718"/>
    </location>
</feature>
<dbReference type="InterPro" id="IPR011989">
    <property type="entry name" value="ARM-like"/>
</dbReference>
<feature type="compositionally biased region" description="Basic residues" evidence="1">
    <location>
        <begin position="1059"/>
        <end position="1072"/>
    </location>
</feature>
<dbReference type="PANTHER" id="PTHR21567">
    <property type="entry name" value="CLASP"/>
    <property type="match status" value="1"/>
</dbReference>
<feature type="domain" description="TOG" evidence="2">
    <location>
        <begin position="1604"/>
        <end position="1919"/>
    </location>
</feature>
<feature type="compositionally biased region" description="Low complexity" evidence="1">
    <location>
        <begin position="1806"/>
        <end position="1823"/>
    </location>
</feature>
<reference evidence="3" key="1">
    <citation type="submission" date="2019-07" db="EMBL/GenBank/DDBJ databases">
        <title>Annotation for the trematode Paragonimus miyazaki's.</title>
        <authorList>
            <person name="Choi Y.-J."/>
        </authorList>
    </citation>
    <scope>NUCLEOTIDE SEQUENCE</scope>
    <source>
        <strain evidence="3">Japan</strain>
    </source>
</reference>
<feature type="compositionally biased region" description="Acidic residues" evidence="1">
    <location>
        <begin position="1014"/>
        <end position="1053"/>
    </location>
</feature>
<feature type="region of interest" description="Disordered" evidence="1">
    <location>
        <begin position="704"/>
        <end position="779"/>
    </location>
</feature>
<dbReference type="GO" id="GO:0008017">
    <property type="term" value="F:microtubule binding"/>
    <property type="evidence" value="ECO:0007669"/>
    <property type="project" value="TreeGrafter"/>
</dbReference>
<dbReference type="SMART" id="SM01349">
    <property type="entry name" value="TOG"/>
    <property type="match status" value="1"/>
</dbReference>
<feature type="region of interest" description="Disordered" evidence="1">
    <location>
        <begin position="1182"/>
        <end position="1227"/>
    </location>
</feature>
<feature type="compositionally biased region" description="Polar residues" evidence="1">
    <location>
        <begin position="1484"/>
        <end position="1495"/>
    </location>
</feature>
<evidence type="ECO:0000313" key="3">
    <source>
        <dbReference type="EMBL" id="KAF7260797.1"/>
    </source>
</evidence>
<proteinExistence type="predicted"/>
<feature type="compositionally biased region" description="Polar residues" evidence="1">
    <location>
        <begin position="1074"/>
        <end position="1086"/>
    </location>
</feature>
<name>A0A8S9ZBD0_9TREM</name>
<feature type="compositionally biased region" description="Polar residues" evidence="1">
    <location>
        <begin position="1540"/>
        <end position="1549"/>
    </location>
</feature>
<dbReference type="SUPFAM" id="SSF48371">
    <property type="entry name" value="ARM repeat"/>
    <property type="match status" value="2"/>
</dbReference>
<dbReference type="Gene3D" id="2.40.50.140">
    <property type="entry name" value="Nucleic acid-binding proteins"/>
    <property type="match status" value="1"/>
</dbReference>
<keyword evidence="4" id="KW-1185">Reference proteome</keyword>
<feature type="region of interest" description="Disordered" evidence="1">
    <location>
        <begin position="829"/>
        <end position="905"/>
    </location>
</feature>
<feature type="region of interest" description="Disordered" evidence="1">
    <location>
        <begin position="941"/>
        <end position="1086"/>
    </location>
</feature>
<dbReference type="InterPro" id="IPR034085">
    <property type="entry name" value="TOG"/>
</dbReference>
<comment type="caution">
    <text evidence="3">The sequence shown here is derived from an EMBL/GenBank/DDBJ whole genome shotgun (WGS) entry which is preliminary data.</text>
</comment>
<feature type="compositionally biased region" description="Polar residues" evidence="1">
    <location>
        <begin position="961"/>
        <end position="993"/>
    </location>
</feature>
<feature type="compositionally biased region" description="Polar residues" evidence="1">
    <location>
        <begin position="1182"/>
        <end position="1220"/>
    </location>
</feature>
<accession>A0A8S9ZBD0</accession>
<feature type="compositionally biased region" description="Polar residues" evidence="1">
    <location>
        <begin position="733"/>
        <end position="753"/>
    </location>
</feature>
<gene>
    <name evidence="3" type="ORF">EG68_01825</name>
</gene>
<dbReference type="GO" id="GO:0005881">
    <property type="term" value="C:cytoplasmic microtubule"/>
    <property type="evidence" value="ECO:0007669"/>
    <property type="project" value="TreeGrafter"/>
</dbReference>
<feature type="compositionally biased region" description="Low complexity" evidence="1">
    <location>
        <begin position="837"/>
        <end position="855"/>
    </location>
</feature>
<dbReference type="GO" id="GO:0000226">
    <property type="term" value="P:microtubule cytoskeleton organization"/>
    <property type="evidence" value="ECO:0007669"/>
    <property type="project" value="TreeGrafter"/>
</dbReference>
<feature type="compositionally biased region" description="Polar residues" evidence="1">
    <location>
        <begin position="1586"/>
        <end position="1611"/>
    </location>
</feature>
<feature type="region of interest" description="Disordered" evidence="1">
    <location>
        <begin position="1260"/>
        <end position="1302"/>
    </location>
</feature>
<feature type="compositionally biased region" description="Polar residues" evidence="1">
    <location>
        <begin position="1293"/>
        <end position="1302"/>
    </location>
</feature>
<dbReference type="InterPro" id="IPR032245">
    <property type="entry name" value="RMI2"/>
</dbReference>
<dbReference type="OrthoDB" id="63891at2759"/>
<dbReference type="InterPro" id="IPR016024">
    <property type="entry name" value="ARM-type_fold"/>
</dbReference>
<dbReference type="EMBL" id="JTDE01000605">
    <property type="protein sequence ID" value="KAF7260797.1"/>
    <property type="molecule type" value="Genomic_DNA"/>
</dbReference>
<feature type="compositionally biased region" description="Low complexity" evidence="1">
    <location>
        <begin position="1260"/>
        <end position="1271"/>
    </location>
</feature>